<keyword evidence="2" id="KW-1185">Reference proteome</keyword>
<dbReference type="EMBL" id="QBUD01000014">
    <property type="protein sequence ID" value="PUB11323.1"/>
    <property type="molecule type" value="Genomic_DNA"/>
</dbReference>
<dbReference type="AlphaFoldDB" id="A0A2T6K989"/>
<comment type="caution">
    <text evidence="1">The sequence shown here is derived from an EMBL/GenBank/DDBJ whole genome shotgun (WGS) entry which is preliminary data.</text>
</comment>
<evidence type="ECO:0000313" key="1">
    <source>
        <dbReference type="EMBL" id="PUB11323.1"/>
    </source>
</evidence>
<dbReference type="Proteomes" id="UP000244523">
    <property type="component" value="Unassembled WGS sequence"/>
</dbReference>
<proteinExistence type="predicted"/>
<reference evidence="1 2" key="1">
    <citation type="submission" date="2018-04" db="EMBL/GenBank/DDBJ databases">
        <title>Genomic Encyclopedia of Archaeal and Bacterial Type Strains, Phase II (KMG-II): from individual species to whole genera.</title>
        <authorList>
            <person name="Goeker M."/>
        </authorList>
    </citation>
    <scope>NUCLEOTIDE SEQUENCE [LARGE SCALE GENOMIC DNA]</scope>
    <source>
        <strain evidence="1 2">DSM 29955</strain>
    </source>
</reference>
<protein>
    <submittedName>
        <fullName evidence="1">Uncharacterized protein</fullName>
    </submittedName>
</protein>
<sequence>MTSQRERTDDYDRVVTKINDRWRVIICRDGIQWILQKREGERDGRARWTGVSYSTGRKALIRVVFDHGCEPQPGAMDCLNALPEKIEQMKNE</sequence>
<evidence type="ECO:0000313" key="2">
    <source>
        <dbReference type="Proteomes" id="UP000244523"/>
    </source>
</evidence>
<accession>A0A2T6K989</accession>
<name>A0A2T6K989_9RHOB</name>
<gene>
    <name evidence="1" type="ORF">C8N45_11498</name>
</gene>
<organism evidence="1 2">
    <name type="scientific">Yoonia sediminilitoris</name>
    <dbReference type="NCBI Taxonomy" id="1286148"/>
    <lineage>
        <taxon>Bacteria</taxon>
        <taxon>Pseudomonadati</taxon>
        <taxon>Pseudomonadota</taxon>
        <taxon>Alphaproteobacteria</taxon>
        <taxon>Rhodobacterales</taxon>
        <taxon>Paracoccaceae</taxon>
        <taxon>Yoonia</taxon>
    </lineage>
</organism>